<dbReference type="GO" id="GO:0046872">
    <property type="term" value="F:metal ion binding"/>
    <property type="evidence" value="ECO:0007669"/>
    <property type="project" value="UniProtKB-KW"/>
</dbReference>
<keyword evidence="4" id="KW-0862">Zinc</keyword>
<dbReference type="PANTHER" id="PTHR46233:SF3">
    <property type="entry name" value="HYDROXYACYLGLUTATHIONE HYDROLASE GLOC"/>
    <property type="match status" value="1"/>
</dbReference>
<accession>A0A3N0AWB9</accession>
<evidence type="ECO:0000259" key="5">
    <source>
        <dbReference type="SMART" id="SM00849"/>
    </source>
</evidence>
<reference evidence="7" key="1">
    <citation type="submission" date="2018-05" db="EMBL/GenBank/DDBJ databases">
        <title>Genome Sequencing of selected type strains of the family Eggerthellaceae.</title>
        <authorList>
            <person name="Danylec N."/>
            <person name="Stoll D.A."/>
            <person name="Doetsch A."/>
            <person name="Huch M."/>
        </authorList>
    </citation>
    <scope>NUCLEOTIDE SEQUENCE [LARGE SCALE GENOMIC DNA]</scope>
    <source>
        <strain evidence="7">DSM 16106</strain>
    </source>
</reference>
<comment type="caution">
    <text evidence="6">The sequence shown here is derived from an EMBL/GenBank/DDBJ whole genome shotgun (WGS) entry which is preliminary data.</text>
</comment>
<feature type="domain" description="Metallo-beta-lactamase" evidence="5">
    <location>
        <begin position="23"/>
        <end position="203"/>
    </location>
</feature>
<dbReference type="Pfam" id="PF00753">
    <property type="entry name" value="Lactamase_B"/>
    <property type="match status" value="1"/>
</dbReference>
<dbReference type="CDD" id="cd06262">
    <property type="entry name" value="metallo-hydrolase-like_MBL-fold"/>
    <property type="match status" value="1"/>
</dbReference>
<evidence type="ECO:0000256" key="1">
    <source>
        <dbReference type="ARBA" id="ARBA00001947"/>
    </source>
</evidence>
<dbReference type="InterPro" id="IPR051453">
    <property type="entry name" value="MBL_Glyoxalase_II"/>
</dbReference>
<dbReference type="RefSeq" id="WP_123193044.1">
    <property type="nucleotide sequence ID" value="NZ_QICD01000036.1"/>
</dbReference>
<dbReference type="InterPro" id="IPR001279">
    <property type="entry name" value="Metallo-B-lactamas"/>
</dbReference>
<sequence>MAQVKKVKSTCVSVEFVTLGMLGNNVYIISDGEATIVVDPSCKADEILKAVGDRTVDAIVLTHRHSDHVGAAKELREKTGATVIASAIDAPVIEGKKQLPRDDMRTEPCPVDHVVSNGDIVKIGSMPWKVLVTPGHTEGSMCLFLDPQFGTNPAGDPVLISGDTLFCGSIGRTDFQGGDMNAMRRSLKRLAALPDETVVLPGHEALTKIGNERKRVFAYYA</sequence>
<dbReference type="PANTHER" id="PTHR46233">
    <property type="entry name" value="HYDROXYACYLGLUTATHIONE HYDROLASE GLOC"/>
    <property type="match status" value="1"/>
</dbReference>
<protein>
    <submittedName>
        <fullName evidence="6">MBL fold metallo-hydrolase</fullName>
    </submittedName>
</protein>
<evidence type="ECO:0000256" key="2">
    <source>
        <dbReference type="ARBA" id="ARBA00022723"/>
    </source>
</evidence>
<name>A0A3N0AWB9_9ACTN</name>
<dbReference type="Gene3D" id="3.60.15.10">
    <property type="entry name" value="Ribonuclease Z/Hydroxyacylglutathione hydrolase-like"/>
    <property type="match status" value="1"/>
</dbReference>
<dbReference type="EMBL" id="QICD01000036">
    <property type="protein sequence ID" value="RNL38809.1"/>
    <property type="molecule type" value="Genomic_DNA"/>
</dbReference>
<evidence type="ECO:0000313" key="7">
    <source>
        <dbReference type="Proteomes" id="UP000278632"/>
    </source>
</evidence>
<dbReference type="InterPro" id="IPR036866">
    <property type="entry name" value="RibonucZ/Hydroxyglut_hydro"/>
</dbReference>
<comment type="cofactor">
    <cofactor evidence="1">
        <name>Zn(2+)</name>
        <dbReference type="ChEBI" id="CHEBI:29105"/>
    </cofactor>
</comment>
<evidence type="ECO:0000256" key="4">
    <source>
        <dbReference type="ARBA" id="ARBA00022833"/>
    </source>
</evidence>
<dbReference type="SUPFAM" id="SSF56281">
    <property type="entry name" value="Metallo-hydrolase/oxidoreductase"/>
    <property type="match status" value="1"/>
</dbReference>
<keyword evidence="3 6" id="KW-0378">Hydrolase</keyword>
<evidence type="ECO:0000313" key="6">
    <source>
        <dbReference type="EMBL" id="RNL38809.1"/>
    </source>
</evidence>
<evidence type="ECO:0000256" key="3">
    <source>
        <dbReference type="ARBA" id="ARBA00022801"/>
    </source>
</evidence>
<dbReference type="SMART" id="SM00849">
    <property type="entry name" value="Lactamase_B"/>
    <property type="match status" value="1"/>
</dbReference>
<dbReference type="GO" id="GO:0016787">
    <property type="term" value="F:hydrolase activity"/>
    <property type="evidence" value="ECO:0007669"/>
    <property type="project" value="UniProtKB-KW"/>
</dbReference>
<dbReference type="OrthoDB" id="9802991at2"/>
<keyword evidence="2" id="KW-0479">Metal-binding</keyword>
<dbReference type="AlphaFoldDB" id="A0A3N0AWB9"/>
<proteinExistence type="predicted"/>
<gene>
    <name evidence="6" type="ORF">DMP08_11620</name>
</gene>
<keyword evidence="7" id="KW-1185">Reference proteome</keyword>
<organism evidence="6 7">
    <name type="scientific">Paraeggerthella hongkongensis</name>
    <dbReference type="NCBI Taxonomy" id="230658"/>
    <lineage>
        <taxon>Bacteria</taxon>
        <taxon>Bacillati</taxon>
        <taxon>Actinomycetota</taxon>
        <taxon>Coriobacteriia</taxon>
        <taxon>Eggerthellales</taxon>
        <taxon>Eggerthellaceae</taxon>
        <taxon>Paraeggerthella</taxon>
    </lineage>
</organism>
<dbReference type="Proteomes" id="UP000278632">
    <property type="component" value="Unassembled WGS sequence"/>
</dbReference>